<evidence type="ECO:0000259" key="2">
    <source>
        <dbReference type="Pfam" id="PF26215"/>
    </source>
</evidence>
<dbReference type="EMBL" id="HAEG01011639">
    <property type="protein sequence ID" value="SBR90277.1"/>
    <property type="molecule type" value="Transcribed_RNA"/>
</dbReference>
<reference evidence="3" key="2">
    <citation type="submission" date="2016-06" db="EMBL/GenBank/DDBJ databases">
        <title>The genome of a short-lived fish provides insights into sex chromosome evolution and the genetic control of aging.</title>
        <authorList>
            <person name="Reichwald K."/>
            <person name="Felder M."/>
            <person name="Petzold A."/>
            <person name="Koch P."/>
            <person name="Groth M."/>
            <person name="Platzer M."/>
        </authorList>
    </citation>
    <scope>NUCLEOTIDE SEQUENCE</scope>
    <source>
        <tissue evidence="3">Brain</tissue>
    </source>
</reference>
<name>A0A1A8QAC0_9TELE</name>
<feature type="domain" description="Helix-turn-helix" evidence="2">
    <location>
        <begin position="32"/>
        <end position="86"/>
    </location>
</feature>
<feature type="non-terminal residue" evidence="3">
    <location>
        <position position="119"/>
    </location>
</feature>
<evidence type="ECO:0000313" key="3">
    <source>
        <dbReference type="EMBL" id="SBR90277.1"/>
    </source>
</evidence>
<feature type="non-terminal residue" evidence="3">
    <location>
        <position position="1"/>
    </location>
</feature>
<feature type="compositionally biased region" description="Basic and acidic residues" evidence="1">
    <location>
        <begin position="94"/>
        <end position="107"/>
    </location>
</feature>
<sequence>HQQHKMYIRRRRQHNFHGHENNQTERWNPEHLLWTSEHPTVHNLSVIRTLYHRASIITEVKECRQEDQHLQNSLKTCGYPTWAINKGKQQVATKRKDEPKQKPENTEPKPVITLPYIKG</sequence>
<proteinExistence type="predicted"/>
<dbReference type="Pfam" id="PF26215">
    <property type="entry name" value="HTH_animal"/>
    <property type="match status" value="1"/>
</dbReference>
<dbReference type="InterPro" id="IPR058912">
    <property type="entry name" value="HTH_animal"/>
</dbReference>
<dbReference type="PANTHER" id="PTHR21301:SF11">
    <property type="entry name" value="GIY-YIG DOMAIN-CONTAINING PROTEIN"/>
    <property type="match status" value="1"/>
</dbReference>
<accession>A0A1A8QAC0</accession>
<dbReference type="AlphaFoldDB" id="A0A1A8QAC0"/>
<organism evidence="3">
    <name type="scientific">Nothobranchius pienaari</name>
    <dbReference type="NCBI Taxonomy" id="704102"/>
    <lineage>
        <taxon>Eukaryota</taxon>
        <taxon>Metazoa</taxon>
        <taxon>Chordata</taxon>
        <taxon>Craniata</taxon>
        <taxon>Vertebrata</taxon>
        <taxon>Euteleostomi</taxon>
        <taxon>Actinopterygii</taxon>
        <taxon>Neopterygii</taxon>
        <taxon>Teleostei</taxon>
        <taxon>Neoteleostei</taxon>
        <taxon>Acanthomorphata</taxon>
        <taxon>Ovalentaria</taxon>
        <taxon>Atherinomorphae</taxon>
        <taxon>Cyprinodontiformes</taxon>
        <taxon>Nothobranchiidae</taxon>
        <taxon>Nothobranchius</taxon>
    </lineage>
</organism>
<evidence type="ECO:0000256" key="1">
    <source>
        <dbReference type="SAM" id="MobiDB-lite"/>
    </source>
</evidence>
<dbReference type="PANTHER" id="PTHR21301">
    <property type="entry name" value="REVERSE TRANSCRIPTASE"/>
    <property type="match status" value="1"/>
</dbReference>
<reference evidence="3" key="1">
    <citation type="submission" date="2016-05" db="EMBL/GenBank/DDBJ databases">
        <authorList>
            <person name="Lavstsen T."/>
            <person name="Jespersen J.S."/>
        </authorList>
    </citation>
    <scope>NUCLEOTIDE SEQUENCE</scope>
    <source>
        <tissue evidence="3">Brain</tissue>
    </source>
</reference>
<protein>
    <recommendedName>
        <fullName evidence="2">Helix-turn-helix domain-containing protein</fullName>
    </recommendedName>
</protein>
<feature type="region of interest" description="Disordered" evidence="1">
    <location>
        <begin position="87"/>
        <end position="119"/>
    </location>
</feature>
<gene>
    <name evidence="3" type="primary">Nfu_g_1_022001</name>
</gene>